<name>A0AB33ADI3_9MYCO</name>
<dbReference type="KEGG" id="mabb:MASS_3328"/>
<proteinExistence type="predicted"/>
<sequence length="45" mass="4845">MGMLAVRRAVLAVRRAVLAVRRAVLAARCADVSPPSSNRQGGERR</sequence>
<evidence type="ECO:0000313" key="1">
    <source>
        <dbReference type="EMBL" id="AGM29930.1"/>
    </source>
</evidence>
<dbReference type="EMBL" id="CP004374">
    <property type="protein sequence ID" value="AGM29930.1"/>
    <property type="molecule type" value="Genomic_DNA"/>
</dbReference>
<accession>A0AB33ADI3</accession>
<dbReference type="AlphaFoldDB" id="A0AB33ADI3"/>
<dbReference type="Proteomes" id="UP000013961">
    <property type="component" value="Chromosome"/>
</dbReference>
<protein>
    <submittedName>
        <fullName evidence="1">Uncharacterized protein</fullName>
    </submittedName>
</protein>
<organism evidence="1 2">
    <name type="scientific">Mycobacteroides abscessus subsp. bolletii 50594</name>
    <dbReference type="NCBI Taxonomy" id="1303024"/>
    <lineage>
        <taxon>Bacteria</taxon>
        <taxon>Bacillati</taxon>
        <taxon>Actinomycetota</taxon>
        <taxon>Actinomycetes</taxon>
        <taxon>Mycobacteriales</taxon>
        <taxon>Mycobacteriaceae</taxon>
        <taxon>Mycobacteroides</taxon>
        <taxon>Mycobacteroides abscessus</taxon>
    </lineage>
</organism>
<evidence type="ECO:0000313" key="2">
    <source>
        <dbReference type="Proteomes" id="UP000013961"/>
    </source>
</evidence>
<reference evidence="1 2" key="1">
    <citation type="journal article" date="2013" name="Genome Announc.">
        <title>Complete Genome Sequence of Mycobacterium massiliense Clinical Strain Asan 50594, Belonging to the Type II Genotype.</title>
        <authorList>
            <person name="Kim B.J."/>
            <person name="Kim B.R."/>
            <person name="Hong S.H."/>
            <person name="Seok S.H."/>
            <person name="Kook Y.H."/>
            <person name="Kim B.J."/>
        </authorList>
    </citation>
    <scope>NUCLEOTIDE SEQUENCE [LARGE SCALE GENOMIC DNA]</scope>
    <source>
        <strain evidence="1 2">50594</strain>
    </source>
</reference>
<gene>
    <name evidence="1" type="ORF">MASS_3328</name>
</gene>